<dbReference type="SUPFAM" id="SSF63380">
    <property type="entry name" value="Riboflavin synthase domain-like"/>
    <property type="match status" value="1"/>
</dbReference>
<organism evidence="15 16">
    <name type="scientific">Candidatus Desantisbacteria bacterium CG23_combo_of_CG06-09_8_20_14_all_40_23</name>
    <dbReference type="NCBI Taxonomy" id="1974550"/>
    <lineage>
        <taxon>Bacteria</taxon>
        <taxon>Candidatus Desantisiibacteriota</taxon>
    </lineage>
</organism>
<dbReference type="AlphaFoldDB" id="A0A2H0A516"/>
<comment type="cofactor">
    <cofactor evidence="11 12">
        <name>FAD</name>
        <dbReference type="ChEBI" id="CHEBI:57692"/>
    </cofactor>
    <text evidence="11 12">Binds 1 FAD per subunit.</text>
</comment>
<dbReference type="PANTHER" id="PTHR43513">
    <property type="entry name" value="DIHYDROOROTATE DEHYDROGENASE B (NAD(+)), ELECTRON TRANSFER SUBUNIT"/>
    <property type="match status" value="1"/>
</dbReference>
<keyword evidence="7 11" id="KW-0665">Pyrimidine biosynthesis</keyword>
<keyword evidence="8 11" id="KW-0249">Electron transport</keyword>
<dbReference type="Gene3D" id="2.40.30.10">
    <property type="entry name" value="Translation factors"/>
    <property type="match status" value="1"/>
</dbReference>
<dbReference type="GO" id="GO:0016491">
    <property type="term" value="F:oxidoreductase activity"/>
    <property type="evidence" value="ECO:0007669"/>
    <property type="project" value="InterPro"/>
</dbReference>
<comment type="pathway">
    <text evidence="11">Pyrimidine metabolism; UMP biosynthesis via de novo pathway; orotate from (S)-dihydroorotate (NAD(+) route): step 1/1.</text>
</comment>
<dbReference type="PIRSF" id="PIRSF006816">
    <property type="entry name" value="Cyc3_hyd_g"/>
    <property type="match status" value="1"/>
</dbReference>
<dbReference type="InterPro" id="IPR017927">
    <property type="entry name" value="FAD-bd_FR_type"/>
</dbReference>
<dbReference type="Pfam" id="PF10418">
    <property type="entry name" value="DHODB_Fe-S_bind"/>
    <property type="match status" value="1"/>
</dbReference>
<dbReference type="Gene3D" id="2.10.240.10">
    <property type="entry name" value="Dihydroorotate dehydrogenase, electron transfer subunit"/>
    <property type="match status" value="1"/>
</dbReference>
<evidence type="ECO:0000256" key="7">
    <source>
        <dbReference type="ARBA" id="ARBA00022975"/>
    </source>
</evidence>
<dbReference type="InterPro" id="IPR037117">
    <property type="entry name" value="Dihydroorotate_DH_ele_sf"/>
</dbReference>
<evidence type="ECO:0000259" key="14">
    <source>
        <dbReference type="PROSITE" id="PS51384"/>
    </source>
</evidence>
<dbReference type="Proteomes" id="UP000231067">
    <property type="component" value="Unassembled WGS sequence"/>
</dbReference>
<keyword evidence="2 11" id="KW-0813">Transport</keyword>
<evidence type="ECO:0000256" key="3">
    <source>
        <dbReference type="ARBA" id="ARBA00022630"/>
    </source>
</evidence>
<keyword evidence="4 11" id="KW-0001">2Fe-2S</keyword>
<dbReference type="Pfam" id="PF00175">
    <property type="entry name" value="NAD_binding_1"/>
    <property type="match status" value="1"/>
</dbReference>
<reference evidence="15 16" key="1">
    <citation type="submission" date="2017-09" db="EMBL/GenBank/DDBJ databases">
        <title>Depth-based differentiation of microbial function through sediment-hosted aquifers and enrichment of novel symbionts in the deep terrestrial subsurface.</title>
        <authorList>
            <person name="Probst A.J."/>
            <person name="Ladd B."/>
            <person name="Jarett J.K."/>
            <person name="Geller-Mcgrath D.E."/>
            <person name="Sieber C.M."/>
            <person name="Emerson J.B."/>
            <person name="Anantharaman K."/>
            <person name="Thomas B.C."/>
            <person name="Malmstrom R."/>
            <person name="Stieglmeier M."/>
            <person name="Klingl A."/>
            <person name="Woyke T."/>
            <person name="Ryan C.M."/>
            <person name="Banfield J.F."/>
        </authorList>
    </citation>
    <scope>NUCLEOTIDE SEQUENCE [LARGE SCALE GENOMIC DNA]</scope>
    <source>
        <strain evidence="15">CG23_combo_of_CG06-09_8_20_14_all_40_23</strain>
    </source>
</reference>
<comment type="similarity">
    <text evidence="1 11">Belongs to the PyrK family.</text>
</comment>
<dbReference type="HAMAP" id="MF_01211">
    <property type="entry name" value="DHODB_Fe_S_bind"/>
    <property type="match status" value="1"/>
</dbReference>
<dbReference type="InterPro" id="IPR023455">
    <property type="entry name" value="Dihydroorotate_DHASE_ETsu"/>
</dbReference>
<gene>
    <name evidence="11" type="primary">pyrK</name>
    <name evidence="15" type="ORF">COX18_09695</name>
</gene>
<comment type="subunit">
    <text evidence="11">Heterotetramer of 2 PyrK and 2 PyrD type B subunits.</text>
</comment>
<dbReference type="PANTHER" id="PTHR43513:SF3">
    <property type="entry name" value="DIHYDROOROTATE DEHYDROGENASE B (NAD(+)), ELECTRON TRANSFER SUBUNIT-RELATED"/>
    <property type="match status" value="1"/>
</dbReference>
<dbReference type="GO" id="GO:0051537">
    <property type="term" value="F:2 iron, 2 sulfur cluster binding"/>
    <property type="evidence" value="ECO:0007669"/>
    <property type="project" value="UniProtKB-KW"/>
</dbReference>
<evidence type="ECO:0000256" key="9">
    <source>
        <dbReference type="ARBA" id="ARBA00023004"/>
    </source>
</evidence>
<keyword evidence="3 11" id="KW-0285">Flavoprotein</keyword>
<evidence type="ECO:0000256" key="13">
    <source>
        <dbReference type="PIRSR" id="PIRSR006816-2"/>
    </source>
</evidence>
<evidence type="ECO:0000256" key="12">
    <source>
        <dbReference type="PIRSR" id="PIRSR006816-1"/>
    </source>
</evidence>
<name>A0A2H0A516_9BACT</name>
<keyword evidence="6 11" id="KW-0274">FAD</keyword>
<feature type="binding site" evidence="11 12">
    <location>
        <begin position="52"/>
        <end position="55"/>
    </location>
    <ligand>
        <name>FAD</name>
        <dbReference type="ChEBI" id="CHEBI:57692"/>
    </ligand>
</feature>
<comment type="caution">
    <text evidence="15">The sequence shown here is derived from an EMBL/GenBank/DDBJ whole genome shotgun (WGS) entry which is preliminary data.</text>
</comment>
<keyword evidence="5 11" id="KW-0479">Metal-binding</keyword>
<comment type="function">
    <text evidence="11">Responsible for channeling the electrons from the oxidation of dihydroorotate from the FMN redox center in the PyrD type B subunit to the ultimate electron acceptor NAD(+).</text>
</comment>
<evidence type="ECO:0000256" key="5">
    <source>
        <dbReference type="ARBA" id="ARBA00022723"/>
    </source>
</evidence>
<comment type="cofactor">
    <cofactor evidence="13">
        <name>[2Fe-2S] cluster</name>
        <dbReference type="ChEBI" id="CHEBI:190135"/>
    </cofactor>
    <text evidence="13">Binds 1 [2Fe-2S] cluster per subunit.</text>
</comment>
<dbReference type="InterPro" id="IPR019480">
    <property type="entry name" value="Dihydroorotate_DH_Fe-S-bd"/>
</dbReference>
<dbReference type="GO" id="GO:0044205">
    <property type="term" value="P:'de novo' UMP biosynthetic process"/>
    <property type="evidence" value="ECO:0007669"/>
    <property type="project" value="UniProtKB-UniRule"/>
</dbReference>
<feature type="binding site" evidence="11 13">
    <location>
        <position position="227"/>
    </location>
    <ligand>
        <name>[2Fe-2S] cluster</name>
        <dbReference type="ChEBI" id="CHEBI:190135"/>
    </ligand>
</feature>
<evidence type="ECO:0000256" key="8">
    <source>
        <dbReference type="ARBA" id="ARBA00022982"/>
    </source>
</evidence>
<keyword evidence="10 11" id="KW-0411">Iron-sulfur</keyword>
<dbReference type="GO" id="GO:0050660">
    <property type="term" value="F:flavin adenine dinucleotide binding"/>
    <property type="evidence" value="ECO:0007669"/>
    <property type="project" value="InterPro"/>
</dbReference>
<evidence type="ECO:0000256" key="4">
    <source>
        <dbReference type="ARBA" id="ARBA00022714"/>
    </source>
</evidence>
<dbReference type="UniPathway" id="UPA00070">
    <property type="reaction ID" value="UER00945"/>
</dbReference>
<dbReference type="GO" id="GO:0009055">
    <property type="term" value="F:electron transfer activity"/>
    <property type="evidence" value="ECO:0007669"/>
    <property type="project" value="UniProtKB-UniRule"/>
</dbReference>
<evidence type="ECO:0000313" key="15">
    <source>
        <dbReference type="EMBL" id="PIP39538.1"/>
    </source>
</evidence>
<sequence length="263" mass="28499">MIQLSAKILEKEEVACDHYRLALDAPLISKDAHPGQFVHVKITSQYMPLLRRPFSIHRINSSGIEILFRVVGTGTRLLAEKRVGDELDIIGPLGHGFMAKEDTFTAILVAGGVGVAPLFALAERLRQFTEVKMLIGSKTKTGIICLEKLEALGIGVQVATDDGSLGIKGIATDLLEDFLVTAASPQLPIYGCGPMPMLKVLSEIAQLYSSPCQISLEANMACGVGACLGCVVKMVDHHSPSHFEYKRVCVDGPVFDAKEILWR</sequence>
<feature type="binding site" evidence="11 12">
    <location>
        <begin position="74"/>
        <end position="75"/>
    </location>
    <ligand>
        <name>FAD</name>
        <dbReference type="ChEBI" id="CHEBI:57692"/>
    </ligand>
</feature>
<dbReference type="PROSITE" id="PS51384">
    <property type="entry name" value="FAD_FR"/>
    <property type="match status" value="1"/>
</dbReference>
<dbReference type="SUPFAM" id="SSF52343">
    <property type="entry name" value="Ferredoxin reductase-like, C-terminal NADP-linked domain"/>
    <property type="match status" value="1"/>
</dbReference>
<proteinExistence type="inferred from homology"/>
<dbReference type="PRINTS" id="PR00410">
    <property type="entry name" value="PHEHYDRXLASE"/>
</dbReference>
<dbReference type="InterPro" id="IPR050353">
    <property type="entry name" value="PyrK_electron_transfer"/>
</dbReference>
<evidence type="ECO:0000256" key="6">
    <source>
        <dbReference type="ARBA" id="ARBA00022827"/>
    </source>
</evidence>
<evidence type="ECO:0000256" key="1">
    <source>
        <dbReference type="ARBA" id="ARBA00006422"/>
    </source>
</evidence>
<dbReference type="InterPro" id="IPR001433">
    <property type="entry name" value="OxRdtase_FAD/NAD-bd"/>
</dbReference>
<dbReference type="EMBL" id="PCSH01000165">
    <property type="protein sequence ID" value="PIP39538.1"/>
    <property type="molecule type" value="Genomic_DNA"/>
</dbReference>
<keyword evidence="9 11" id="KW-0408">Iron</keyword>
<feature type="binding site" evidence="11 12">
    <location>
        <begin position="67"/>
        <end position="69"/>
    </location>
    <ligand>
        <name>FAD</name>
        <dbReference type="ChEBI" id="CHEBI:57692"/>
    </ligand>
</feature>
<feature type="binding site" evidence="11 13">
    <location>
        <position position="230"/>
    </location>
    <ligand>
        <name>[2Fe-2S] cluster</name>
        <dbReference type="ChEBI" id="CHEBI:190135"/>
    </ligand>
</feature>
<feature type="binding site" evidence="11 13">
    <location>
        <position position="249"/>
    </location>
    <ligand>
        <name>[2Fe-2S] cluster</name>
        <dbReference type="ChEBI" id="CHEBI:190135"/>
    </ligand>
</feature>
<feature type="binding site" evidence="11 13">
    <location>
        <position position="222"/>
    </location>
    <ligand>
        <name>[2Fe-2S] cluster</name>
        <dbReference type="ChEBI" id="CHEBI:190135"/>
    </ligand>
</feature>
<protein>
    <recommendedName>
        <fullName evidence="11">Dihydroorotate dehydrogenase B (NAD(+)), electron transfer subunit</fullName>
    </recommendedName>
    <alternativeName>
        <fullName evidence="11">Dihydroorotate oxidase B, electron transfer subunit</fullName>
    </alternativeName>
</protein>
<accession>A0A2H0A516</accession>
<dbReference type="InterPro" id="IPR012165">
    <property type="entry name" value="Cyt_c3_hydrogenase_gsu"/>
</dbReference>
<dbReference type="GO" id="GO:0046872">
    <property type="term" value="F:metal ion binding"/>
    <property type="evidence" value="ECO:0007669"/>
    <property type="project" value="UniProtKB-KW"/>
</dbReference>
<evidence type="ECO:0000256" key="11">
    <source>
        <dbReference type="HAMAP-Rule" id="MF_01211"/>
    </source>
</evidence>
<dbReference type="Gene3D" id="3.40.50.80">
    <property type="entry name" value="Nucleotide-binding domain of ferredoxin-NADP reductase (FNR) module"/>
    <property type="match status" value="1"/>
</dbReference>
<evidence type="ECO:0000256" key="2">
    <source>
        <dbReference type="ARBA" id="ARBA00022448"/>
    </source>
</evidence>
<dbReference type="InterPro" id="IPR017938">
    <property type="entry name" value="Riboflavin_synthase-like_b-brl"/>
</dbReference>
<evidence type="ECO:0000313" key="16">
    <source>
        <dbReference type="Proteomes" id="UP000231067"/>
    </source>
</evidence>
<dbReference type="CDD" id="cd06218">
    <property type="entry name" value="DHOD_e_trans"/>
    <property type="match status" value="1"/>
</dbReference>
<evidence type="ECO:0000256" key="10">
    <source>
        <dbReference type="ARBA" id="ARBA00023014"/>
    </source>
</evidence>
<feature type="domain" description="FAD-binding FR-type" evidence="14">
    <location>
        <begin position="1"/>
        <end position="99"/>
    </location>
</feature>
<comment type="cofactor">
    <cofactor evidence="11">
        <name>[2Fe-2S] cluster</name>
        <dbReference type="ChEBI" id="CHEBI:190135"/>
    </cofactor>
    <text evidence="11">Binds 1 [2Fe-2S] cluster per subunit.</text>
</comment>
<dbReference type="InterPro" id="IPR039261">
    <property type="entry name" value="FNR_nucleotide-bd"/>
</dbReference>